<gene>
    <name evidence="2" type="ORF">CTER_1884</name>
</gene>
<evidence type="ECO:0000259" key="1">
    <source>
        <dbReference type="SMART" id="SM00857"/>
    </source>
</evidence>
<accession>S0FK51</accession>
<name>S0FK51_RUMCE</name>
<evidence type="ECO:0000313" key="2">
    <source>
        <dbReference type="EMBL" id="EMS72197.1"/>
    </source>
</evidence>
<proteinExistence type="predicted"/>
<dbReference type="SMART" id="SM00857">
    <property type="entry name" value="Resolvase"/>
    <property type="match status" value="1"/>
</dbReference>
<dbReference type="InterPro" id="IPR038109">
    <property type="entry name" value="DNA_bind_recomb_sf"/>
</dbReference>
<dbReference type="STRING" id="1195236.CTER_1884"/>
<keyword evidence="3" id="KW-1185">Reference proteome</keyword>
<reference evidence="2 3" key="1">
    <citation type="journal article" date="2013" name="Genome Announc.">
        <title>Draft Genome Sequence of the Cellulolytic, Mesophilic, Anaerobic Bacterium Clostridium termitidis Strain CT1112 (DSM 5398).</title>
        <authorList>
            <person name="Lal S."/>
            <person name="Ramachandran U."/>
            <person name="Zhang X."/>
            <person name="Munir R."/>
            <person name="Sparling R."/>
            <person name="Levin D.B."/>
        </authorList>
    </citation>
    <scope>NUCLEOTIDE SEQUENCE [LARGE SCALE GENOMIC DNA]</scope>
    <source>
        <strain evidence="2 3">CT1112</strain>
    </source>
</reference>
<dbReference type="EMBL" id="AORV01000030">
    <property type="protein sequence ID" value="EMS72197.1"/>
    <property type="molecule type" value="Genomic_DNA"/>
</dbReference>
<dbReference type="SUPFAM" id="SSF53041">
    <property type="entry name" value="Resolvase-like"/>
    <property type="match status" value="1"/>
</dbReference>
<dbReference type="GO" id="GO:0003677">
    <property type="term" value="F:DNA binding"/>
    <property type="evidence" value="ECO:0007669"/>
    <property type="project" value="InterPro"/>
</dbReference>
<sequence>MICYAILYFVINKIILIQLSPADWKTVSGLTKKGVTAEGDIADLKKQLAAAKKDAQIYKSRWEWLLEETKLFREAVKYAPRLVKEFLASVFRRPPEVKTVVVKDMSRLGRDYLKVEFYTEVLFPEKGVRFIAINNGIDSNNQQDSDFTPFLNIINEWYAKDTSKKIRAVMKSKGEADEYLYTHPPYGYKKDSKNPKKWIVDEEAAQVVRHIYALCLEGYGSTQIARILKENNIPVPTAFWLSNGRKPNTVLPDNPCKWVSDTVAYIF</sequence>
<protein>
    <recommendedName>
        <fullName evidence="1">Resolvase/invertase-type recombinase catalytic domain-containing protein</fullName>
    </recommendedName>
</protein>
<feature type="domain" description="Resolvase/invertase-type recombinase catalytic" evidence="1">
    <location>
        <begin position="13"/>
        <end position="179"/>
    </location>
</feature>
<dbReference type="Proteomes" id="UP000014155">
    <property type="component" value="Unassembled WGS sequence"/>
</dbReference>
<dbReference type="Pfam" id="PF00239">
    <property type="entry name" value="Resolvase"/>
    <property type="match status" value="1"/>
</dbReference>
<dbReference type="PATRIC" id="fig|1195236.3.peg.2205"/>
<organism evidence="2 3">
    <name type="scientific">Ruminiclostridium cellobioparum subsp. termitidis CT1112</name>
    <dbReference type="NCBI Taxonomy" id="1195236"/>
    <lineage>
        <taxon>Bacteria</taxon>
        <taxon>Bacillati</taxon>
        <taxon>Bacillota</taxon>
        <taxon>Clostridia</taxon>
        <taxon>Eubacteriales</taxon>
        <taxon>Oscillospiraceae</taxon>
        <taxon>Ruminiclostridium</taxon>
    </lineage>
</organism>
<dbReference type="eggNOG" id="COG1961">
    <property type="taxonomic scope" value="Bacteria"/>
</dbReference>
<dbReference type="InterPro" id="IPR006119">
    <property type="entry name" value="Resolv_N"/>
</dbReference>
<dbReference type="Gene3D" id="3.90.1750.20">
    <property type="entry name" value="Putative Large Serine Recombinase, Chain B, Domain 2"/>
    <property type="match status" value="1"/>
</dbReference>
<dbReference type="InterPro" id="IPR036162">
    <property type="entry name" value="Resolvase-like_N_sf"/>
</dbReference>
<evidence type="ECO:0000313" key="3">
    <source>
        <dbReference type="Proteomes" id="UP000014155"/>
    </source>
</evidence>
<dbReference type="GO" id="GO:0000150">
    <property type="term" value="F:DNA strand exchange activity"/>
    <property type="evidence" value="ECO:0007669"/>
    <property type="project" value="InterPro"/>
</dbReference>
<dbReference type="PANTHER" id="PTHR30461:SF23">
    <property type="entry name" value="DNA RECOMBINASE-RELATED"/>
    <property type="match status" value="1"/>
</dbReference>
<comment type="caution">
    <text evidence="2">The sequence shown here is derived from an EMBL/GenBank/DDBJ whole genome shotgun (WGS) entry which is preliminary data.</text>
</comment>
<dbReference type="Pfam" id="PF07508">
    <property type="entry name" value="Recombinase"/>
    <property type="match status" value="1"/>
</dbReference>
<dbReference type="InterPro" id="IPR011109">
    <property type="entry name" value="DNA_bind_recombinase_dom"/>
</dbReference>
<dbReference type="AlphaFoldDB" id="S0FK51"/>
<dbReference type="Gene3D" id="3.40.50.1390">
    <property type="entry name" value="Resolvase, N-terminal catalytic domain"/>
    <property type="match status" value="1"/>
</dbReference>
<dbReference type="PANTHER" id="PTHR30461">
    <property type="entry name" value="DNA-INVERTASE FROM LAMBDOID PROPHAGE"/>
    <property type="match status" value="1"/>
</dbReference>
<dbReference type="InterPro" id="IPR050639">
    <property type="entry name" value="SSR_resolvase"/>
</dbReference>